<sequence>MNSEVIYWLPSQEAFLKLSTNRVTVQKRADAFFTFSISYFRPLFCFYVIEILPLRKPASSHTDNSTGRGKETEDSMDRRAGGIQNETERQTEKQSLFEVSCVFSIEQDKHTPPDTLDNCGRDNRQRDSRQRDNRQKDNRQKDNRSKDQLAAGNTVAWCE</sequence>
<reference evidence="2 3" key="1">
    <citation type="submission" date="2013-03" db="EMBL/GenBank/DDBJ databases">
        <title>Assembly of a new bacterial strain Brevibacillus borstelensis AK1.</title>
        <authorList>
            <person name="Rajan I."/>
            <person name="PoliReddy D."/>
            <person name="Sugumar T."/>
            <person name="Rathinam K."/>
            <person name="Alqarawi S."/>
            <person name="Khalil A.B."/>
            <person name="Sivakumar N."/>
        </authorList>
    </citation>
    <scope>NUCLEOTIDE SEQUENCE [LARGE SCALE GENOMIC DNA]</scope>
    <source>
        <strain evidence="2 3">AK1</strain>
    </source>
</reference>
<accession>M8DXF4</accession>
<name>M8DXF4_9BACL</name>
<dbReference type="Proteomes" id="UP000012081">
    <property type="component" value="Unassembled WGS sequence"/>
</dbReference>
<feature type="compositionally biased region" description="Basic and acidic residues" evidence="1">
    <location>
        <begin position="119"/>
        <end position="147"/>
    </location>
</feature>
<gene>
    <name evidence="2" type="ORF">I532_17168</name>
</gene>
<protein>
    <submittedName>
        <fullName evidence="2">Uncharacterized protein</fullName>
    </submittedName>
</protein>
<keyword evidence="3" id="KW-1185">Reference proteome</keyword>
<evidence type="ECO:0000313" key="2">
    <source>
        <dbReference type="EMBL" id="EMT51676.1"/>
    </source>
</evidence>
<organism evidence="2 3">
    <name type="scientific">Brevibacillus borstelensis AK1</name>
    <dbReference type="NCBI Taxonomy" id="1300222"/>
    <lineage>
        <taxon>Bacteria</taxon>
        <taxon>Bacillati</taxon>
        <taxon>Bacillota</taxon>
        <taxon>Bacilli</taxon>
        <taxon>Bacillales</taxon>
        <taxon>Paenibacillaceae</taxon>
        <taxon>Brevibacillus</taxon>
    </lineage>
</organism>
<dbReference type="AlphaFoldDB" id="M8DXF4"/>
<feature type="region of interest" description="Disordered" evidence="1">
    <location>
        <begin position="57"/>
        <end position="93"/>
    </location>
</feature>
<comment type="caution">
    <text evidence="2">The sequence shown here is derived from an EMBL/GenBank/DDBJ whole genome shotgun (WGS) entry which is preliminary data.</text>
</comment>
<feature type="compositionally biased region" description="Basic and acidic residues" evidence="1">
    <location>
        <begin position="68"/>
        <end position="92"/>
    </location>
</feature>
<evidence type="ECO:0000256" key="1">
    <source>
        <dbReference type="SAM" id="MobiDB-lite"/>
    </source>
</evidence>
<proteinExistence type="predicted"/>
<dbReference type="EMBL" id="APBN01000007">
    <property type="protein sequence ID" value="EMT51676.1"/>
    <property type="molecule type" value="Genomic_DNA"/>
</dbReference>
<feature type="region of interest" description="Disordered" evidence="1">
    <location>
        <begin position="108"/>
        <end position="159"/>
    </location>
</feature>
<evidence type="ECO:0000313" key="3">
    <source>
        <dbReference type="Proteomes" id="UP000012081"/>
    </source>
</evidence>